<keyword evidence="5" id="KW-0574">Periplasm</keyword>
<evidence type="ECO:0000256" key="6">
    <source>
        <dbReference type="ARBA" id="ARBA00022841"/>
    </source>
</evidence>
<evidence type="ECO:0000256" key="5">
    <source>
        <dbReference type="ARBA" id="ARBA00022764"/>
    </source>
</evidence>
<proteinExistence type="predicted"/>
<organism evidence="9">
    <name type="scientific">uncultured bacterium fosmid pJB84D8</name>
    <dbReference type="NCBI Taxonomy" id="1478071"/>
    <lineage>
        <taxon>Bacteria</taxon>
        <taxon>environmental samples</taxon>
    </lineage>
</organism>
<evidence type="ECO:0000256" key="3">
    <source>
        <dbReference type="ARBA" id="ARBA00022679"/>
    </source>
</evidence>
<sequence>MCYRDKRKVFIYSYVNMKNFKANCFKVGAALTASALSFGLVACAGNKASDNSVPPAVAEARAESGVPADLPRYVAPKAVTVFEMKVISADKQIRVVDKPTMAALDFAAYFNNPIRMAGKEDVPEGYKGVMAGTKMENYPFPMLDSLSGYEPNAVSGVEPIAWEPFAKLLYSQTGSDSLSVLLNGVEAVKWQEPEVFRAFQSVTRLWGVPSSNAKAGSNAIDWWVEVMPAQWTGRSAFYGKLKFTSTGEVGEILNYYLTGEMNSDDAMNWARTLSSYWYPTLNTDLEPHTAGAPWENGRPFAVMRGNPMGTPMWIGFETPLFRMTDEDIRAKRIADSLMANGEVIPVDRHLDTSSTFRLETLNSVKGSCPANAATAAFRKSLSAQMAKLPKEQNAWAEVDAKGNKVDGGFLWFRRNANYLLADKISKQDSLHNPLPRMVELKQYLDSLGIQLLVVPVPVKEEIYGEKIVPGTAADLCVNPEGRAFTQELLEAGIDVLDIYPALMAAKAGDEPPHYSFQRYDTHWALPGELAAMELLAGRVTQYSWYAESGAQPGSLNLQETQTLREGDLVAHLPDAEKSKYPADNLNVMKVYRGTETYKGGKNAPILLMGDSFTGVFESVDQKSGGPGSLLAYATGLDVQVLTSWGGGPGVRSRMMKMKKDMQSKRLVVYMMTARDLWQSPMEWDALR</sequence>
<comment type="pathway">
    <text evidence="2">Glycan biosynthesis; alginate biosynthesis.</text>
</comment>
<keyword evidence="3" id="KW-0808">Transferase</keyword>
<evidence type="ECO:0000259" key="8">
    <source>
        <dbReference type="Pfam" id="PF16822"/>
    </source>
</evidence>
<feature type="signal peptide" evidence="7">
    <location>
        <begin position="1"/>
        <end position="44"/>
    </location>
</feature>
<name>A0A0H3U7X8_9BACT</name>
<evidence type="ECO:0000256" key="2">
    <source>
        <dbReference type="ARBA" id="ARBA00005182"/>
    </source>
</evidence>
<accession>A0A0H3U7X8</accession>
<keyword evidence="6" id="KW-0016">Alginate biosynthesis</keyword>
<evidence type="ECO:0000256" key="4">
    <source>
        <dbReference type="ARBA" id="ARBA00022729"/>
    </source>
</evidence>
<evidence type="ECO:0000256" key="1">
    <source>
        <dbReference type="ARBA" id="ARBA00004418"/>
    </source>
</evidence>
<dbReference type="GO" id="GO:0042121">
    <property type="term" value="P:alginic acid biosynthetic process"/>
    <property type="evidence" value="ECO:0007669"/>
    <property type="project" value="UniProtKB-UniPathway"/>
</dbReference>
<dbReference type="UniPathway" id="UPA00286"/>
<dbReference type="Pfam" id="PF16822">
    <property type="entry name" value="ALGX"/>
    <property type="match status" value="1"/>
</dbReference>
<reference evidence="9" key="1">
    <citation type="submission" date="2013-08" db="EMBL/GenBank/DDBJ databases">
        <title>Comparison of modified E. coli strains.</title>
        <authorList>
            <person name="Juergensen J."/>
            <person name="Bonge A."/>
            <person name="Streit W.R."/>
        </authorList>
    </citation>
    <scope>NUCLEOTIDE SEQUENCE</scope>
</reference>
<comment type="subcellular location">
    <subcellularLocation>
        <location evidence="1">Periplasm</location>
    </subcellularLocation>
</comment>
<dbReference type="GO" id="GO:0016740">
    <property type="term" value="F:transferase activity"/>
    <property type="evidence" value="ECO:0007669"/>
    <property type="project" value="UniProtKB-KW"/>
</dbReference>
<feature type="domain" description="AlgX/AlgJ SGNH hydrolase-like" evidence="8">
    <location>
        <begin position="426"/>
        <end position="651"/>
    </location>
</feature>
<keyword evidence="4 7" id="KW-0732">Signal</keyword>
<dbReference type="EMBL" id="KF540243">
    <property type="protein sequence ID" value="AIF26709.1"/>
    <property type="molecule type" value="Genomic_DNA"/>
</dbReference>
<protein>
    <recommendedName>
        <fullName evidence="8">AlgX/AlgJ SGNH hydrolase-like domain-containing protein</fullName>
    </recommendedName>
</protein>
<dbReference type="InterPro" id="IPR031811">
    <property type="entry name" value="ALGX/ALGJ_SGNH-like"/>
</dbReference>
<dbReference type="AlphaFoldDB" id="A0A0H3U7X8"/>
<evidence type="ECO:0000256" key="7">
    <source>
        <dbReference type="SAM" id="SignalP"/>
    </source>
</evidence>
<evidence type="ECO:0000313" key="9">
    <source>
        <dbReference type="EMBL" id="AIF26709.1"/>
    </source>
</evidence>
<dbReference type="GO" id="GO:0042597">
    <property type="term" value="C:periplasmic space"/>
    <property type="evidence" value="ECO:0007669"/>
    <property type="project" value="UniProtKB-SubCell"/>
</dbReference>
<feature type="chain" id="PRO_5005202735" description="AlgX/AlgJ SGNH hydrolase-like domain-containing protein" evidence="7">
    <location>
        <begin position="45"/>
        <end position="687"/>
    </location>
</feature>